<dbReference type="InterPro" id="IPR053259">
    <property type="entry name" value="Golvesin-related_Golgi"/>
</dbReference>
<dbReference type="PANTHER" id="PTHR32301">
    <property type="entry name" value="COUNTIN RECEPTOR CNR3-RELATED"/>
    <property type="match status" value="1"/>
</dbReference>
<dbReference type="RefSeq" id="XP_002740263.1">
    <property type="nucleotide sequence ID" value="XM_002740217.1"/>
</dbReference>
<dbReference type="Proteomes" id="UP000694865">
    <property type="component" value="Unplaced"/>
</dbReference>
<keyword evidence="1" id="KW-0812">Transmembrane</keyword>
<protein>
    <submittedName>
        <fullName evidence="3">Uncharacterized protein LOC100374895</fullName>
    </submittedName>
</protein>
<reference evidence="3" key="1">
    <citation type="submission" date="2025-08" db="UniProtKB">
        <authorList>
            <consortium name="RefSeq"/>
        </authorList>
    </citation>
    <scope>IDENTIFICATION</scope>
    <source>
        <tissue evidence="3">Testes</tissue>
    </source>
</reference>
<dbReference type="Pfam" id="PF03567">
    <property type="entry name" value="Sulfotransfer_2"/>
    <property type="match status" value="1"/>
</dbReference>
<evidence type="ECO:0000256" key="1">
    <source>
        <dbReference type="SAM" id="Phobius"/>
    </source>
</evidence>
<keyword evidence="2" id="KW-1185">Reference proteome</keyword>
<dbReference type="PANTHER" id="PTHR32301:SF6">
    <property type="entry name" value="GOLVESIN-RELATED"/>
    <property type="match status" value="1"/>
</dbReference>
<dbReference type="Gene3D" id="3.40.50.300">
    <property type="entry name" value="P-loop containing nucleotide triphosphate hydrolases"/>
    <property type="match status" value="1"/>
</dbReference>
<organism evidence="2 3">
    <name type="scientific">Saccoglossus kowalevskii</name>
    <name type="common">Acorn worm</name>
    <dbReference type="NCBI Taxonomy" id="10224"/>
    <lineage>
        <taxon>Eukaryota</taxon>
        <taxon>Metazoa</taxon>
        <taxon>Hemichordata</taxon>
        <taxon>Enteropneusta</taxon>
        <taxon>Harrimaniidae</taxon>
        <taxon>Saccoglossus</taxon>
    </lineage>
</organism>
<dbReference type="InterPro" id="IPR005331">
    <property type="entry name" value="Sulfotransferase"/>
</dbReference>
<feature type="transmembrane region" description="Helical" evidence="1">
    <location>
        <begin position="12"/>
        <end position="35"/>
    </location>
</feature>
<keyword evidence="1" id="KW-1133">Transmembrane helix</keyword>
<gene>
    <name evidence="3" type="primary">LOC100374895</name>
</gene>
<keyword evidence="1" id="KW-0472">Membrane</keyword>
<accession>A0ABM0GYK9</accession>
<dbReference type="GeneID" id="100374895"/>
<proteinExistence type="predicted"/>
<sequence length="411" mass="48968">MAHIRYKRSTWCMFLGTLLVLWCSIGFFALFNFVWRNPSSYSNEFVRNELATSFRGKQYILEQMQEVHGKEMKTLIDRYPWLYRKNFVPNHYTKREWVETAQTPVSDDSNFTIVFVHNQKSGGTSIKECIDKITTRMSFPSYVGIYDDIRPKRTISDMIGRVETMAKSNHPKMPKFFVSENTFGLCDVLDDRPCSYFTLMRDPYDRIVSSYQFCKYQLDDPLCCATDARFLSIKEWALHQGSYFFRQLQFNTIDICSPEAYRELIRPRMDRVNYKGRDANKPPCWYKHKVLLESMDEADQKIILEYILANLETWFSVVGVTEHFDEFLRLLEHTYGLPFHKECSGHLAMKTEYSTWLQGRMRSDLMAARKKELMEDKEIQRALYYDVKIYEKLQEIYQAQKEHLEKLGEWK</sequence>
<evidence type="ECO:0000313" key="3">
    <source>
        <dbReference type="RefSeq" id="XP_002740263.1"/>
    </source>
</evidence>
<dbReference type="InterPro" id="IPR027417">
    <property type="entry name" value="P-loop_NTPase"/>
</dbReference>
<name>A0ABM0GYK9_SACKO</name>
<dbReference type="SUPFAM" id="SSF52540">
    <property type="entry name" value="P-loop containing nucleoside triphosphate hydrolases"/>
    <property type="match status" value="1"/>
</dbReference>
<evidence type="ECO:0000313" key="2">
    <source>
        <dbReference type="Proteomes" id="UP000694865"/>
    </source>
</evidence>